<dbReference type="Pfam" id="PF13426">
    <property type="entry name" value="PAS_9"/>
    <property type="match status" value="1"/>
</dbReference>
<organism evidence="4 5">
    <name type="scientific">Malaciobacter halophilus</name>
    <dbReference type="NCBI Taxonomy" id="197482"/>
    <lineage>
        <taxon>Bacteria</taxon>
        <taxon>Pseudomonadati</taxon>
        <taxon>Campylobacterota</taxon>
        <taxon>Epsilonproteobacteria</taxon>
        <taxon>Campylobacterales</taxon>
        <taxon>Arcobacteraceae</taxon>
        <taxon>Malaciobacter</taxon>
    </lineage>
</organism>
<dbReference type="EMBL" id="NXIF01000086">
    <property type="protein sequence ID" value="PKI79673.1"/>
    <property type="molecule type" value="Genomic_DNA"/>
</dbReference>
<dbReference type="PANTHER" id="PTHR46663:SF2">
    <property type="entry name" value="GGDEF DOMAIN-CONTAINING PROTEIN"/>
    <property type="match status" value="1"/>
</dbReference>
<sequence>MQNRYLEYFNQSPTLFIKFKDSGNKIDYITNNVKTLLGYSVEESLSDDFHFSKLIHKSDLKALNNEIKRLNICNEIELSAYRILTKNSNYIWVKEIRKKFYDSKANKEHICSYITNVTKEINLKKNLFYTNKVIKTVYDNSVHLIALLKPNGTVIKANKTALEFINKQEKDVTRKKFWQTEWWSEEQRTSIKKEVKKASQGRLVNNEKLLFNKYHIEFTIKPVYDENRVIYLVCEGKDITQAKKKEKKITHYNEIINKQLISITDKNGVIKECSDAFCELTGYSKSELVGNRHNILRDPSSDDEKYKRLWETITLNKTWRGKLKNRTKDGKVVWVENTITPNCDENGDIETFTAIYNNITNNKKIKEKLITDELTQIFNRRHFNKIFKKYCKKFKKYEEPFVLMIIDIDYFKQFNDNYGHLRGDEVLKTVAQTIKSNLRKCDYVFRIGGEEFAVLVSLNKQNVSKIIAQKLKNAIYELNIEHEYSFYKRITISIGINDINKKPLLKKRTQLFNEADKALYRAKNSGRNRVYTF</sequence>
<dbReference type="SMART" id="SM00091">
    <property type="entry name" value="PAS"/>
    <property type="match status" value="3"/>
</dbReference>
<evidence type="ECO:0008006" key="6">
    <source>
        <dbReference type="Google" id="ProtNLM"/>
    </source>
</evidence>
<dbReference type="KEGG" id="ahs:AHALO_0240"/>
<dbReference type="InterPro" id="IPR043128">
    <property type="entry name" value="Rev_trsase/Diguanyl_cyclase"/>
</dbReference>
<dbReference type="Pfam" id="PF08447">
    <property type="entry name" value="PAS_3"/>
    <property type="match status" value="1"/>
</dbReference>
<dbReference type="InterPro" id="IPR029787">
    <property type="entry name" value="Nucleotide_cyclase"/>
</dbReference>
<evidence type="ECO:0000313" key="4">
    <source>
        <dbReference type="EMBL" id="PKI79673.1"/>
    </source>
</evidence>
<keyword evidence="5" id="KW-1185">Reference proteome</keyword>
<dbReference type="PANTHER" id="PTHR46663">
    <property type="entry name" value="DIGUANYLATE CYCLASE DGCT-RELATED"/>
    <property type="match status" value="1"/>
</dbReference>
<dbReference type="InterPro" id="IPR000160">
    <property type="entry name" value="GGDEF_dom"/>
</dbReference>
<feature type="domain" description="PAS" evidence="1">
    <location>
        <begin position="1"/>
        <end position="69"/>
    </location>
</feature>
<feature type="domain" description="GGDEF" evidence="3">
    <location>
        <begin position="399"/>
        <end position="533"/>
    </location>
</feature>
<gene>
    <name evidence="4" type="ORF">CP960_13305</name>
</gene>
<dbReference type="InterPro" id="IPR052163">
    <property type="entry name" value="DGC-Regulatory_Protein"/>
</dbReference>
<dbReference type="InterPro" id="IPR035965">
    <property type="entry name" value="PAS-like_dom_sf"/>
</dbReference>
<dbReference type="SMART" id="SM00086">
    <property type="entry name" value="PAC"/>
    <property type="match status" value="3"/>
</dbReference>
<dbReference type="InterPro" id="IPR000014">
    <property type="entry name" value="PAS"/>
</dbReference>
<dbReference type="Pfam" id="PF08448">
    <property type="entry name" value="PAS_4"/>
    <property type="match status" value="1"/>
</dbReference>
<dbReference type="CDD" id="cd00130">
    <property type="entry name" value="PAS"/>
    <property type="match status" value="2"/>
</dbReference>
<protein>
    <recommendedName>
        <fullName evidence="6">Diguanylate cyclase</fullName>
    </recommendedName>
</protein>
<dbReference type="PROSITE" id="PS50113">
    <property type="entry name" value="PAC"/>
    <property type="match status" value="1"/>
</dbReference>
<dbReference type="CDD" id="cd01949">
    <property type="entry name" value="GGDEF"/>
    <property type="match status" value="1"/>
</dbReference>
<accession>A0A2N1IZE7</accession>
<dbReference type="Proteomes" id="UP000233248">
    <property type="component" value="Unassembled WGS sequence"/>
</dbReference>
<feature type="domain" description="PAS" evidence="1">
    <location>
        <begin position="261"/>
        <end position="291"/>
    </location>
</feature>
<dbReference type="NCBIfam" id="TIGR00254">
    <property type="entry name" value="GGDEF"/>
    <property type="match status" value="1"/>
</dbReference>
<dbReference type="PROSITE" id="PS50887">
    <property type="entry name" value="GGDEF"/>
    <property type="match status" value="1"/>
</dbReference>
<dbReference type="PROSITE" id="PS50112">
    <property type="entry name" value="PAS"/>
    <property type="match status" value="2"/>
</dbReference>
<dbReference type="Pfam" id="PF00990">
    <property type="entry name" value="GGDEF"/>
    <property type="match status" value="1"/>
</dbReference>
<dbReference type="AlphaFoldDB" id="A0A2N1IZE7"/>
<dbReference type="OrthoDB" id="5413461at2"/>
<dbReference type="RefSeq" id="WP_101185951.1">
    <property type="nucleotide sequence ID" value="NZ_CP031218.1"/>
</dbReference>
<dbReference type="SMART" id="SM00267">
    <property type="entry name" value="GGDEF"/>
    <property type="match status" value="1"/>
</dbReference>
<comment type="caution">
    <text evidence="4">The sequence shown here is derived from an EMBL/GenBank/DDBJ whole genome shotgun (WGS) entry which is preliminary data.</text>
</comment>
<feature type="domain" description="PAC" evidence="2">
    <location>
        <begin position="317"/>
        <end position="371"/>
    </location>
</feature>
<evidence type="ECO:0000313" key="5">
    <source>
        <dbReference type="Proteomes" id="UP000233248"/>
    </source>
</evidence>
<dbReference type="NCBIfam" id="TIGR00229">
    <property type="entry name" value="sensory_box"/>
    <property type="match status" value="2"/>
</dbReference>
<evidence type="ECO:0000259" key="1">
    <source>
        <dbReference type="PROSITE" id="PS50112"/>
    </source>
</evidence>
<dbReference type="InterPro" id="IPR001610">
    <property type="entry name" value="PAC"/>
</dbReference>
<dbReference type="GO" id="GO:0003824">
    <property type="term" value="F:catalytic activity"/>
    <property type="evidence" value="ECO:0007669"/>
    <property type="project" value="UniProtKB-ARBA"/>
</dbReference>
<dbReference type="SUPFAM" id="SSF55785">
    <property type="entry name" value="PYP-like sensor domain (PAS domain)"/>
    <property type="match status" value="3"/>
</dbReference>
<dbReference type="Gene3D" id="3.30.70.270">
    <property type="match status" value="1"/>
</dbReference>
<evidence type="ECO:0000259" key="2">
    <source>
        <dbReference type="PROSITE" id="PS50113"/>
    </source>
</evidence>
<dbReference type="Gene3D" id="3.30.450.20">
    <property type="entry name" value="PAS domain"/>
    <property type="match status" value="3"/>
</dbReference>
<reference evidence="4 5" key="1">
    <citation type="submission" date="2017-09" db="EMBL/GenBank/DDBJ databases">
        <title>Genomics of the genus Arcobacter.</title>
        <authorList>
            <person name="Perez-Cataluna A."/>
            <person name="Figueras M.J."/>
            <person name="Salas-Masso N."/>
        </authorList>
    </citation>
    <scope>NUCLEOTIDE SEQUENCE [LARGE SCALE GENOMIC DNA]</scope>
    <source>
        <strain evidence="4 5">DSM 18005</strain>
    </source>
</reference>
<dbReference type="InterPro" id="IPR000700">
    <property type="entry name" value="PAS-assoc_C"/>
</dbReference>
<dbReference type="SUPFAM" id="SSF55073">
    <property type="entry name" value="Nucleotide cyclase"/>
    <property type="match status" value="1"/>
</dbReference>
<dbReference type="FunFam" id="3.30.70.270:FF:000001">
    <property type="entry name" value="Diguanylate cyclase domain protein"/>
    <property type="match status" value="1"/>
</dbReference>
<dbReference type="InterPro" id="IPR013656">
    <property type="entry name" value="PAS_4"/>
</dbReference>
<name>A0A2N1IZE7_9BACT</name>
<dbReference type="InterPro" id="IPR013655">
    <property type="entry name" value="PAS_fold_3"/>
</dbReference>
<evidence type="ECO:0000259" key="3">
    <source>
        <dbReference type="PROSITE" id="PS50887"/>
    </source>
</evidence>
<proteinExistence type="predicted"/>